<comment type="caution">
    <text evidence="2">The sequence shown here is derived from an EMBL/GenBank/DDBJ whole genome shotgun (WGS) entry which is preliminary data.</text>
</comment>
<gene>
    <name evidence="2" type="ORF">DOO78_18615</name>
</gene>
<evidence type="ECO:0000313" key="2">
    <source>
        <dbReference type="EMBL" id="RAI57404.1"/>
    </source>
</evidence>
<organism evidence="2 3">
    <name type="scientific">Roseicella frigidaeris</name>
    <dbReference type="NCBI Taxonomy" id="2230885"/>
    <lineage>
        <taxon>Bacteria</taxon>
        <taxon>Pseudomonadati</taxon>
        <taxon>Pseudomonadota</taxon>
        <taxon>Alphaproteobacteria</taxon>
        <taxon>Acetobacterales</taxon>
        <taxon>Roseomonadaceae</taxon>
        <taxon>Roseicella</taxon>
    </lineage>
</organism>
<evidence type="ECO:0000256" key="1">
    <source>
        <dbReference type="SAM" id="SignalP"/>
    </source>
</evidence>
<sequence length="195" mass="20339">MPILRPSLALAPLALAVLALPVPAGPAAAQRPPAPAAVSRSAEAVSVIEAVDQRERSVILRSEDGTLTTLFLGQRVRNLPQVKAGDRVVTRVTQSVAVALTPPDAPGLPPVAGEGAAVAPPGALPGATYVRSLRLPVTVNAVDRRNNAVTVTGPQGQTQTVSLRDQKMRDFARRLRPGDRVQVTIVEGISIEVVP</sequence>
<feature type="chain" id="PRO_5016364626" evidence="1">
    <location>
        <begin position="25"/>
        <end position="195"/>
    </location>
</feature>
<dbReference type="Proteomes" id="UP000249065">
    <property type="component" value="Unassembled WGS sequence"/>
</dbReference>
<name>A0A327M520_9PROT</name>
<dbReference type="EMBL" id="QLIX01000017">
    <property type="protein sequence ID" value="RAI57404.1"/>
    <property type="molecule type" value="Genomic_DNA"/>
</dbReference>
<protein>
    <submittedName>
        <fullName evidence="2">Uncharacterized protein</fullName>
    </submittedName>
</protein>
<keyword evidence="3" id="KW-1185">Reference proteome</keyword>
<proteinExistence type="predicted"/>
<dbReference type="AlphaFoldDB" id="A0A327M520"/>
<evidence type="ECO:0000313" key="3">
    <source>
        <dbReference type="Proteomes" id="UP000249065"/>
    </source>
</evidence>
<accession>A0A327M520</accession>
<feature type="signal peptide" evidence="1">
    <location>
        <begin position="1"/>
        <end position="24"/>
    </location>
</feature>
<keyword evidence="1" id="KW-0732">Signal</keyword>
<reference evidence="3" key="1">
    <citation type="submission" date="2018-06" db="EMBL/GenBank/DDBJ databases">
        <authorList>
            <person name="Khan S.A."/>
        </authorList>
    </citation>
    <scope>NUCLEOTIDE SEQUENCE [LARGE SCALE GENOMIC DNA]</scope>
    <source>
        <strain evidence="3">DB-1506</strain>
    </source>
</reference>